<name>A0A0M2USF8_9BACT</name>
<accession>A0A0M2USF8</accession>
<protein>
    <submittedName>
        <fullName evidence="1">Uncharacterized protein</fullName>
    </submittedName>
</protein>
<evidence type="ECO:0000313" key="2">
    <source>
        <dbReference type="Proteomes" id="UP000034954"/>
    </source>
</evidence>
<comment type="caution">
    <text evidence="1">The sequence shown here is derived from an EMBL/GenBank/DDBJ whole genome shotgun (WGS) entry which is preliminary data.</text>
</comment>
<dbReference type="EMBL" id="LAQJ01000254">
    <property type="protein sequence ID" value="KKO18570.1"/>
    <property type="molecule type" value="Genomic_DNA"/>
</dbReference>
<dbReference type="Proteomes" id="UP000034954">
    <property type="component" value="Unassembled WGS sequence"/>
</dbReference>
<keyword evidence="2" id="KW-1185">Reference proteome</keyword>
<sequence>MDRTFIWISRAAMRKVNKVFAAIQIFIFFSLTLCGGGIPFNVSVKSGEYPCKDHACGCKSESDCKARCCCSPRGNASASQSDVKNPKDSFQSFISSLQCKSGSDAVTIMHVDLKFIPDNDGLISSITFLCFLTSDTVVYPGEPMVSPPEKPPRCSA</sequence>
<proteinExistence type="predicted"/>
<gene>
    <name evidence="1" type="ORF">BROFUL_02738</name>
</gene>
<evidence type="ECO:0000313" key="1">
    <source>
        <dbReference type="EMBL" id="KKO18570.1"/>
    </source>
</evidence>
<dbReference type="AlphaFoldDB" id="A0A0M2USF8"/>
<organism evidence="1 2">
    <name type="scientific">Candidatus Brocadia fulgida</name>
    <dbReference type="NCBI Taxonomy" id="380242"/>
    <lineage>
        <taxon>Bacteria</taxon>
        <taxon>Pseudomonadati</taxon>
        <taxon>Planctomycetota</taxon>
        <taxon>Candidatus Brocadiia</taxon>
        <taxon>Candidatus Brocadiales</taxon>
        <taxon>Candidatus Brocadiaceae</taxon>
        <taxon>Candidatus Brocadia</taxon>
    </lineage>
</organism>
<reference evidence="1 2" key="1">
    <citation type="journal article" date="2013" name="BMC Microbiol.">
        <title>Identification of the type II cytochrome c maturation pathway in anammox bacteria by comparative genomics.</title>
        <authorList>
            <person name="Ferousi C."/>
            <person name="Speth D.R."/>
            <person name="Reimann J."/>
            <person name="Op den Camp H.J."/>
            <person name="Allen J.W."/>
            <person name="Keltjens J.T."/>
            <person name="Jetten M.S."/>
        </authorList>
    </citation>
    <scope>NUCLEOTIDE SEQUENCE [LARGE SCALE GENOMIC DNA]</scope>
    <source>
        <strain evidence="1">RU1</strain>
    </source>
</reference>